<organism evidence="2 3">
    <name type="scientific">Planotetraspora kaengkrachanensis</name>
    <dbReference type="NCBI Taxonomy" id="575193"/>
    <lineage>
        <taxon>Bacteria</taxon>
        <taxon>Bacillati</taxon>
        <taxon>Actinomycetota</taxon>
        <taxon>Actinomycetes</taxon>
        <taxon>Streptosporangiales</taxon>
        <taxon>Streptosporangiaceae</taxon>
        <taxon>Planotetraspora</taxon>
    </lineage>
</organism>
<evidence type="ECO:0000256" key="1">
    <source>
        <dbReference type="SAM" id="SignalP"/>
    </source>
</evidence>
<reference evidence="2 3" key="1">
    <citation type="submission" date="2021-01" db="EMBL/GenBank/DDBJ databases">
        <title>Whole genome shotgun sequence of Planotetraspora kaengkrachanensis NBRC 104272.</title>
        <authorList>
            <person name="Komaki H."/>
            <person name="Tamura T."/>
        </authorList>
    </citation>
    <scope>NUCLEOTIDE SEQUENCE [LARGE SCALE GENOMIC DNA]</scope>
    <source>
        <strain evidence="2 3">NBRC 104272</strain>
    </source>
</reference>
<dbReference type="AlphaFoldDB" id="A0A8J3PYY1"/>
<evidence type="ECO:0000313" key="2">
    <source>
        <dbReference type="EMBL" id="GIG83701.1"/>
    </source>
</evidence>
<sequence>MPTRAKIATGLAATITVGALALSAGLTPAQAAEPTHVLTGASAAAVVEPPVFTATLARSYDTFDANQAVAVDKKYFYVVDNRKITKHDKATGKPLLQFVSESGGPIIHMDSAVVVGDKLYTAHSNYDESPMESSIEVFDTKTMRHVDTYSFGIYRGSLTWLDRHDGAWWAGFANYDEVPDGETEPYGGTYNTQIVKMDDHFQVVESWNIPKAILDRFKPMSNSGGSWGPDGRLWLTGHDLGEAYVMNLPTAGSELEWVATVGLPDVEGQGIAWDRSGDKPTLWAIKRSTSQAFSFTAPYRSISDPHGSSWQVLGPGHFQQ</sequence>
<dbReference type="EMBL" id="BONV01000042">
    <property type="protein sequence ID" value="GIG83701.1"/>
    <property type="molecule type" value="Genomic_DNA"/>
</dbReference>
<keyword evidence="3" id="KW-1185">Reference proteome</keyword>
<proteinExistence type="predicted"/>
<keyword evidence="1" id="KW-0732">Signal</keyword>
<evidence type="ECO:0000313" key="3">
    <source>
        <dbReference type="Proteomes" id="UP000630097"/>
    </source>
</evidence>
<accession>A0A8J3PYY1</accession>
<name>A0A8J3PYY1_9ACTN</name>
<dbReference type="RefSeq" id="WP_203886990.1">
    <property type="nucleotide sequence ID" value="NZ_BAABHH010000028.1"/>
</dbReference>
<protein>
    <recommendedName>
        <fullName evidence="4">WD40 repeat domain-containing protein</fullName>
    </recommendedName>
</protein>
<evidence type="ECO:0008006" key="4">
    <source>
        <dbReference type="Google" id="ProtNLM"/>
    </source>
</evidence>
<dbReference type="SUPFAM" id="SSF75011">
    <property type="entry name" value="3-carboxy-cis,cis-mucoante lactonizing enzyme"/>
    <property type="match status" value="1"/>
</dbReference>
<feature type="signal peptide" evidence="1">
    <location>
        <begin position="1"/>
        <end position="31"/>
    </location>
</feature>
<feature type="chain" id="PRO_5035182758" description="WD40 repeat domain-containing protein" evidence="1">
    <location>
        <begin position="32"/>
        <end position="320"/>
    </location>
</feature>
<gene>
    <name evidence="2" type="ORF">Pka01_68280</name>
</gene>
<dbReference type="Proteomes" id="UP000630097">
    <property type="component" value="Unassembled WGS sequence"/>
</dbReference>
<comment type="caution">
    <text evidence="2">The sequence shown here is derived from an EMBL/GenBank/DDBJ whole genome shotgun (WGS) entry which is preliminary data.</text>
</comment>